<evidence type="ECO:0000259" key="10">
    <source>
        <dbReference type="Pfam" id="PF24894"/>
    </source>
</evidence>
<dbReference type="InterPro" id="IPR051960">
    <property type="entry name" value="eIF2B_gamma"/>
</dbReference>
<accession>A0A226E044</accession>
<dbReference type="InterPro" id="IPR056818">
    <property type="entry name" value="GlmU/GlgC-like_hexapep"/>
</dbReference>
<dbReference type="InterPro" id="IPR025877">
    <property type="entry name" value="MobA-like_NTP_Trfase"/>
</dbReference>
<evidence type="ECO:0000256" key="5">
    <source>
        <dbReference type="ARBA" id="ARBA00022917"/>
    </source>
</evidence>
<dbReference type="GO" id="GO:0003743">
    <property type="term" value="F:translation initiation factor activity"/>
    <property type="evidence" value="ECO:0007669"/>
    <property type="project" value="UniProtKB-KW"/>
</dbReference>
<gene>
    <name evidence="11" type="ORF">Fcan01_14297</name>
</gene>
<keyword evidence="3" id="KW-0963">Cytoplasm</keyword>
<dbReference type="GO" id="GO:0002183">
    <property type="term" value="P:cytoplasmic translational initiation"/>
    <property type="evidence" value="ECO:0007669"/>
    <property type="project" value="TreeGrafter"/>
</dbReference>
<name>A0A226E044_FOLCA</name>
<reference evidence="11 12" key="1">
    <citation type="submission" date="2015-12" db="EMBL/GenBank/DDBJ databases">
        <title>The genome of Folsomia candida.</title>
        <authorList>
            <person name="Faddeeva A."/>
            <person name="Derks M.F."/>
            <person name="Anvar Y."/>
            <person name="Smit S."/>
            <person name="Van Straalen N."/>
            <person name="Roelofs D."/>
        </authorList>
    </citation>
    <scope>NUCLEOTIDE SEQUENCE [LARGE SCALE GENOMIC DNA]</scope>
    <source>
        <strain evidence="11 12">VU population</strain>
        <tissue evidence="11">Whole body</tissue>
    </source>
</reference>
<dbReference type="GO" id="GO:0016779">
    <property type="term" value="F:nucleotidyltransferase activity"/>
    <property type="evidence" value="ECO:0007669"/>
    <property type="project" value="UniProtKB-ARBA"/>
</dbReference>
<dbReference type="OrthoDB" id="6710139at2759"/>
<comment type="similarity">
    <text evidence="2">Belongs to the eIF-2B gamma/epsilon subunits family.</text>
</comment>
<feature type="domain" description="Glucose-1-phosphate adenylyltransferase/Bifunctional protein GlmU-like C-terminal hexapeptide" evidence="10">
    <location>
        <begin position="336"/>
        <end position="392"/>
    </location>
</feature>
<dbReference type="SUPFAM" id="SSF53448">
    <property type="entry name" value="Nucleotide-diphospho-sugar transferases"/>
    <property type="match status" value="1"/>
</dbReference>
<evidence type="ECO:0000313" key="12">
    <source>
        <dbReference type="Proteomes" id="UP000198287"/>
    </source>
</evidence>
<evidence type="ECO:0000259" key="9">
    <source>
        <dbReference type="Pfam" id="PF12804"/>
    </source>
</evidence>
<proteinExistence type="inferred from homology"/>
<sequence length="425" mass="46912">MLWTNGLQVVVLAAGRGSRMTELIGSSVPKCLIPFAGNPLLFYPLKCLATNGFSGKEVLIIIQERDDIRRTVLKLGEKLGLLIDTFEIPEESEDFGTAESLRLAMMAKKITRDALILSCDIVGDLPIQKLLDLHGLRDSSFTSLYMTSIPPSPTQLPGPKSKHVVERDIVGVIEETGELVLMASEADLDEELIIPTNTLKKFPNFKLLTWLTDCHVYVVKKKVLDKLCDKLHDGSDKHLSLKGEFLPWVVQQQGAADGGSTSQPPVEKFTYPSSSHYHNQKVVEKPEPITCYTLIQEEKTCVRINSIHNYMLVVQSLDWLKGCFPNSTARAKETKIARGGKLTGVILGDHCTVGEKCKLTNVISLDHVKIEDNVELVNVIVSSNAQIGKGAVLSQCLVGPKYQVQAGGKHTNEHLTVIEETFFEP</sequence>
<evidence type="ECO:0000256" key="7">
    <source>
        <dbReference type="ARBA" id="ARBA00044229"/>
    </source>
</evidence>
<dbReference type="PANTHER" id="PTHR45989:SF1">
    <property type="entry name" value="TRANSLATION INITIATION FACTOR EIF-2B SUBUNIT GAMMA"/>
    <property type="match status" value="1"/>
</dbReference>
<evidence type="ECO:0000256" key="4">
    <source>
        <dbReference type="ARBA" id="ARBA00022540"/>
    </source>
</evidence>
<evidence type="ECO:0000256" key="8">
    <source>
        <dbReference type="ARBA" id="ARBA00046432"/>
    </source>
</evidence>
<dbReference type="Gene3D" id="3.90.550.10">
    <property type="entry name" value="Spore Coat Polysaccharide Biosynthesis Protein SpsA, Chain A"/>
    <property type="match status" value="1"/>
</dbReference>
<dbReference type="Pfam" id="PF12804">
    <property type="entry name" value="NTP_transf_3"/>
    <property type="match status" value="1"/>
</dbReference>
<dbReference type="InterPro" id="IPR029044">
    <property type="entry name" value="Nucleotide-diphossugar_trans"/>
</dbReference>
<evidence type="ECO:0000256" key="6">
    <source>
        <dbReference type="ARBA" id="ARBA00044196"/>
    </source>
</evidence>
<dbReference type="Proteomes" id="UP000198287">
    <property type="component" value="Unassembled WGS sequence"/>
</dbReference>
<dbReference type="STRING" id="158441.A0A226E044"/>
<keyword evidence="5" id="KW-0648">Protein biosynthesis</keyword>
<evidence type="ECO:0000256" key="2">
    <source>
        <dbReference type="ARBA" id="ARBA00007878"/>
    </source>
</evidence>
<evidence type="ECO:0000256" key="3">
    <source>
        <dbReference type="ARBA" id="ARBA00022490"/>
    </source>
</evidence>
<dbReference type="PANTHER" id="PTHR45989">
    <property type="entry name" value="TRANSLATION INITIATION FACTOR EIF-2B SUBUNIT GAMMA"/>
    <property type="match status" value="1"/>
</dbReference>
<protein>
    <recommendedName>
        <fullName evidence="6">Translation initiation factor eIF2B subunit gamma</fullName>
    </recommendedName>
    <alternativeName>
        <fullName evidence="7">eIF2B GDP-GTP exchange factor subunit gamma</fullName>
    </alternativeName>
</protein>
<dbReference type="OMA" id="IRTQMCW"/>
<keyword evidence="4 11" id="KW-0396">Initiation factor</keyword>
<comment type="subcellular location">
    <subcellularLocation>
        <location evidence="1">Cytoplasm</location>
        <location evidence="1">Cytosol</location>
    </subcellularLocation>
</comment>
<feature type="domain" description="MobA-like NTP transferase" evidence="9">
    <location>
        <begin position="9"/>
        <end position="122"/>
    </location>
</feature>
<evidence type="ECO:0000313" key="11">
    <source>
        <dbReference type="EMBL" id="OXA51115.1"/>
    </source>
</evidence>
<comment type="caution">
    <text evidence="11">The sequence shown here is derived from an EMBL/GenBank/DDBJ whole genome shotgun (WGS) entry which is preliminary data.</text>
</comment>
<comment type="subunit">
    <text evidence="8">Component of the translation initiation factor 2B (eIF2B) complex which is a heterodecamer of two sets of five different subunits: alpha, beta, gamma, delta and epsilon. Subunits alpha, beta and delta comprise a regulatory subcomplex and subunits epsilon and gamma comprise a catalytic subcomplex. Within the complex, the hexameric regulatory complex resides at the center, with the two heterodimeric catalytic subcomplexes bound on opposite sides.</text>
</comment>
<dbReference type="Pfam" id="PF24894">
    <property type="entry name" value="Hexapep_GlmU"/>
    <property type="match status" value="1"/>
</dbReference>
<dbReference type="Gene3D" id="2.160.10.10">
    <property type="entry name" value="Hexapeptide repeat proteins"/>
    <property type="match status" value="1"/>
</dbReference>
<dbReference type="AlphaFoldDB" id="A0A226E044"/>
<dbReference type="GO" id="GO:0005829">
    <property type="term" value="C:cytosol"/>
    <property type="evidence" value="ECO:0007669"/>
    <property type="project" value="UniProtKB-SubCell"/>
</dbReference>
<dbReference type="GO" id="GO:0005851">
    <property type="term" value="C:eukaryotic translation initiation factor 2B complex"/>
    <property type="evidence" value="ECO:0007669"/>
    <property type="project" value="TreeGrafter"/>
</dbReference>
<organism evidence="11 12">
    <name type="scientific">Folsomia candida</name>
    <name type="common">Springtail</name>
    <dbReference type="NCBI Taxonomy" id="158441"/>
    <lineage>
        <taxon>Eukaryota</taxon>
        <taxon>Metazoa</taxon>
        <taxon>Ecdysozoa</taxon>
        <taxon>Arthropoda</taxon>
        <taxon>Hexapoda</taxon>
        <taxon>Collembola</taxon>
        <taxon>Entomobryomorpha</taxon>
        <taxon>Isotomoidea</taxon>
        <taxon>Isotomidae</taxon>
        <taxon>Proisotominae</taxon>
        <taxon>Folsomia</taxon>
    </lineage>
</organism>
<keyword evidence="12" id="KW-1185">Reference proteome</keyword>
<evidence type="ECO:0000256" key="1">
    <source>
        <dbReference type="ARBA" id="ARBA00004514"/>
    </source>
</evidence>
<dbReference type="EMBL" id="LNIX01000008">
    <property type="protein sequence ID" value="OXA51115.1"/>
    <property type="molecule type" value="Genomic_DNA"/>
</dbReference>
<dbReference type="GO" id="GO:0005085">
    <property type="term" value="F:guanyl-nucleotide exchange factor activity"/>
    <property type="evidence" value="ECO:0007669"/>
    <property type="project" value="TreeGrafter"/>
</dbReference>